<proteinExistence type="inferred from homology"/>
<protein>
    <submittedName>
        <fullName evidence="2">Protein asteroid-like protein 1-like protein</fullName>
    </submittedName>
</protein>
<comment type="similarity">
    <text evidence="1">Belongs to the asteroid family.</text>
</comment>
<evidence type="ECO:0000256" key="1">
    <source>
        <dbReference type="ARBA" id="ARBA00007398"/>
    </source>
</evidence>
<name>A0A3G4ZQ28_9VIRU</name>
<evidence type="ECO:0000313" key="2">
    <source>
        <dbReference type="EMBL" id="AYV76424.1"/>
    </source>
</evidence>
<sequence>MTKYVNTNYTIYNIYSMGILKLNRDIVQDSSLFTNYPTNKIVIDGKNIMYYVWTQTKMNRFRPFFDIVSYQTKLSEYFDFLTNKLNFKINTVIMDGGTEVNKLSTLFERQQDRMNDLKKITDFLNAKASTDIIDISILHPFIEYYFFETVKSLGINISISTREADNDVAICARDTGAMVLSNDSDYYFMNIPMGYIPHFMLEKNDLRCYRINLLLEKYKLNYDDLSTISNILGNDYHEPLISVMENTRLNKAIALLKNPAGYELKPKTHHGVVCKPIDDDIIYKHIVNKYDSHLIDIISGIGFIGTVVLENPQKPSIWLASKHIRQCLYHLIDPNETFKENMRNVYNNNVFEWVNISTNNIAELVDPFNLNIYGEHNLDPNDLLFVISALSLTSKSNEDKSILVTNSLVEALVAAYLDTNYIISGNKTKKYSLDSVHIVSQWRGILLCLLMLSQYQFNGPTKLHLTEDQKETVKLLRFENYCKKMDSSNKLKKLLETININGIDAKMISMLGFHQYYLEPETINKSDEFKNLVRIITTNANNTIIKSVKAKIIKQTVQMKSSNKKSTNKSSTNMFALLADSD</sequence>
<organism evidence="2">
    <name type="scientific">Terrestrivirus sp</name>
    <dbReference type="NCBI Taxonomy" id="2487775"/>
    <lineage>
        <taxon>Viruses</taxon>
        <taxon>Varidnaviria</taxon>
        <taxon>Bamfordvirae</taxon>
        <taxon>Nucleocytoviricota</taxon>
        <taxon>Megaviricetes</taxon>
        <taxon>Imitervirales</taxon>
        <taxon>Mimiviridae</taxon>
        <taxon>Klosneuvirinae</taxon>
    </lineage>
</organism>
<dbReference type="EMBL" id="MK071984">
    <property type="protein sequence ID" value="AYV76424.1"/>
    <property type="molecule type" value="Genomic_DNA"/>
</dbReference>
<gene>
    <name evidence="2" type="ORF">Terrestrivirus6_50</name>
</gene>
<dbReference type="PANTHER" id="PTHR15665">
    <property type="entry name" value="ASTEROID PROTEIN"/>
    <property type="match status" value="1"/>
</dbReference>
<dbReference type="PANTHER" id="PTHR15665:SF1">
    <property type="entry name" value="PROTEIN ASTEROID HOMOLOG 1"/>
    <property type="match status" value="1"/>
</dbReference>
<dbReference type="SUPFAM" id="SSF88723">
    <property type="entry name" value="PIN domain-like"/>
    <property type="match status" value="1"/>
</dbReference>
<dbReference type="InterPro" id="IPR029060">
    <property type="entry name" value="PIN-like_dom_sf"/>
</dbReference>
<dbReference type="Gene3D" id="3.40.50.1010">
    <property type="entry name" value="5'-nuclease"/>
    <property type="match status" value="1"/>
</dbReference>
<accession>A0A3G4ZQ28</accession>
<reference evidence="2" key="1">
    <citation type="submission" date="2018-10" db="EMBL/GenBank/DDBJ databases">
        <title>Hidden diversity of soil giant viruses.</title>
        <authorList>
            <person name="Schulz F."/>
            <person name="Alteio L."/>
            <person name="Goudeau D."/>
            <person name="Ryan E.M."/>
            <person name="Malmstrom R.R."/>
            <person name="Blanchard J."/>
            <person name="Woyke T."/>
        </authorList>
    </citation>
    <scope>NUCLEOTIDE SEQUENCE</scope>
    <source>
        <strain evidence="2">TEV1</strain>
    </source>
</reference>
<dbReference type="InterPro" id="IPR026832">
    <property type="entry name" value="Asteroid"/>
</dbReference>